<gene>
    <name evidence="2" type="ORF">Tdes44962_MAKER01513</name>
</gene>
<protein>
    <recommendedName>
        <fullName evidence="4">GATA-type domain-containing protein</fullName>
    </recommendedName>
</protein>
<evidence type="ECO:0000256" key="1">
    <source>
        <dbReference type="SAM" id="MobiDB-lite"/>
    </source>
</evidence>
<reference evidence="2 3" key="1">
    <citation type="journal article" date="2018" name="IMA Fungus">
        <title>IMA Genome-F 10: Nine draft genome sequences of Claviceps purpurea s.lat., including C. arundinis, C. humidiphila, and C. cf. spartinae, pseudomolecules for the pitch canker pathogen Fusarium circinatum, draft genome of Davidsoniella eucalypti, Grosmannia galeiformis, Quambalaria eucalypti, and Teratosphaeria destructans.</title>
        <authorList>
            <person name="Wingfield B.D."/>
            <person name="Liu M."/>
            <person name="Nguyen H.D."/>
            <person name="Lane F.A."/>
            <person name="Morgan S.W."/>
            <person name="De Vos L."/>
            <person name="Wilken P.M."/>
            <person name="Duong T.A."/>
            <person name="Aylward J."/>
            <person name="Coetzee M.P."/>
            <person name="Dadej K."/>
            <person name="De Beer Z.W."/>
            <person name="Findlay W."/>
            <person name="Havenga M."/>
            <person name="Kolarik M."/>
            <person name="Menzies J.G."/>
            <person name="Naidoo K."/>
            <person name="Pochopski O."/>
            <person name="Shoukouhi P."/>
            <person name="Santana Q.C."/>
            <person name="Seifert K.A."/>
            <person name="Soal N."/>
            <person name="Steenkamp E.T."/>
            <person name="Tatham C.T."/>
            <person name="van der Nest M.A."/>
            <person name="Wingfield M.J."/>
        </authorList>
    </citation>
    <scope>NUCLEOTIDE SEQUENCE [LARGE SCALE GENOMIC DNA]</scope>
    <source>
        <strain evidence="2">CMW44962</strain>
    </source>
</reference>
<name>A0A9W7SZY4_9PEZI</name>
<proteinExistence type="predicted"/>
<evidence type="ECO:0000313" key="2">
    <source>
        <dbReference type="EMBL" id="KAH9844479.1"/>
    </source>
</evidence>
<comment type="caution">
    <text evidence="2">The sequence shown here is derived from an EMBL/GenBank/DDBJ whole genome shotgun (WGS) entry which is preliminary data.</text>
</comment>
<feature type="region of interest" description="Disordered" evidence="1">
    <location>
        <begin position="37"/>
        <end position="77"/>
    </location>
</feature>
<feature type="compositionally biased region" description="Low complexity" evidence="1">
    <location>
        <begin position="49"/>
        <end position="77"/>
    </location>
</feature>
<organism evidence="2 3">
    <name type="scientific">Teratosphaeria destructans</name>
    <dbReference type="NCBI Taxonomy" id="418781"/>
    <lineage>
        <taxon>Eukaryota</taxon>
        <taxon>Fungi</taxon>
        <taxon>Dikarya</taxon>
        <taxon>Ascomycota</taxon>
        <taxon>Pezizomycotina</taxon>
        <taxon>Dothideomycetes</taxon>
        <taxon>Dothideomycetidae</taxon>
        <taxon>Mycosphaerellales</taxon>
        <taxon>Teratosphaeriaceae</taxon>
        <taxon>Teratosphaeria</taxon>
    </lineage>
</organism>
<evidence type="ECO:0000313" key="3">
    <source>
        <dbReference type="Proteomes" id="UP001138500"/>
    </source>
</evidence>
<evidence type="ECO:0008006" key="4">
    <source>
        <dbReference type="Google" id="ProtNLM"/>
    </source>
</evidence>
<dbReference type="OrthoDB" id="3935672at2759"/>
<dbReference type="EMBL" id="RIBY02000335">
    <property type="protein sequence ID" value="KAH9844479.1"/>
    <property type="molecule type" value="Genomic_DNA"/>
</dbReference>
<sequence length="77" mass="8312">MESPEGTQTCTGCRKAKPVEDFRRFNRQNLTCNACSERHRTRKNKDKANAAAAAKAAAASTDAVQQTATTAATPKQE</sequence>
<accession>A0A9W7SZY4</accession>
<dbReference type="Proteomes" id="UP001138500">
    <property type="component" value="Unassembled WGS sequence"/>
</dbReference>
<dbReference type="AlphaFoldDB" id="A0A9W7SZY4"/>
<keyword evidence="3" id="KW-1185">Reference proteome</keyword>
<reference evidence="2 3" key="2">
    <citation type="journal article" date="2021" name="Curr. Genet.">
        <title>Genetic response to nitrogen starvation in the aggressive Eucalyptus foliar pathogen Teratosphaeria destructans.</title>
        <authorList>
            <person name="Havenga M."/>
            <person name="Wingfield B.D."/>
            <person name="Wingfield M.J."/>
            <person name="Dreyer L.L."/>
            <person name="Roets F."/>
            <person name="Aylward J."/>
        </authorList>
    </citation>
    <scope>NUCLEOTIDE SEQUENCE [LARGE SCALE GENOMIC DNA]</scope>
    <source>
        <strain evidence="2">CMW44962</strain>
    </source>
</reference>